<name>A0A7W4YG29_9MICO</name>
<accession>A0A7W4YG29</accession>
<dbReference type="EMBL" id="JACHWJ010000005">
    <property type="protein sequence ID" value="MBB2959179.1"/>
    <property type="molecule type" value="Genomic_DNA"/>
</dbReference>
<evidence type="ECO:0000313" key="1">
    <source>
        <dbReference type="EMBL" id="MBB2959179.1"/>
    </source>
</evidence>
<dbReference type="Pfam" id="PF19674">
    <property type="entry name" value="DUF6177"/>
    <property type="match status" value="1"/>
</dbReference>
<evidence type="ECO:0000313" key="2">
    <source>
        <dbReference type="Proteomes" id="UP000545286"/>
    </source>
</evidence>
<keyword evidence="2" id="KW-1185">Reference proteome</keyword>
<reference evidence="1 2" key="1">
    <citation type="submission" date="2020-08" db="EMBL/GenBank/DDBJ databases">
        <title>Sequencing the genomes of 1000 actinobacteria strains.</title>
        <authorList>
            <person name="Klenk H.-P."/>
        </authorList>
    </citation>
    <scope>NUCLEOTIDE SEQUENCE [LARGE SCALE GENOMIC DNA]</scope>
    <source>
        <strain evidence="1 2">DSM 20419</strain>
    </source>
</reference>
<dbReference type="InterPro" id="IPR046175">
    <property type="entry name" value="DUF6177"/>
</dbReference>
<dbReference type="AlphaFoldDB" id="A0A7W4YG29"/>
<dbReference type="Proteomes" id="UP000545286">
    <property type="component" value="Unassembled WGS sequence"/>
</dbReference>
<organism evidence="1 2">
    <name type="scientific">Pseudoclavibacter helvolus</name>
    <dbReference type="NCBI Taxonomy" id="255205"/>
    <lineage>
        <taxon>Bacteria</taxon>
        <taxon>Bacillati</taxon>
        <taxon>Actinomycetota</taxon>
        <taxon>Actinomycetes</taxon>
        <taxon>Micrococcales</taxon>
        <taxon>Microbacteriaceae</taxon>
        <taxon>Pseudoclavibacter</taxon>
    </lineage>
</organism>
<proteinExistence type="predicted"/>
<comment type="caution">
    <text evidence="1">The sequence shown here is derived from an EMBL/GenBank/DDBJ whole genome shotgun (WGS) entry which is preliminary data.</text>
</comment>
<dbReference type="RefSeq" id="WP_183626457.1">
    <property type="nucleotide sequence ID" value="NZ_JACHWJ010000005.1"/>
</dbReference>
<gene>
    <name evidence="1" type="ORF">FHX72_003331</name>
</gene>
<sequence>MPTKLRPQQRRGARVTAFIDPLSDERGPDGAGGGYTVYWASAERVTLSRPLQRFLIDAQFSRLRPILVTTDQAHVSSFVADAFQAAGGYWAVSHGGAMFDAFRGTRIRSFGDFWMPQPGLEPEPHPTLSRLREHSVPSFVFDVYVRDRADDRTLIGGAADLLVAGLGGAGIERWGLVEPLAQRWSHAAVTESMRRQMPVTERHYAAGSDGSTVSLAVSRTKSGILEHVRGAVPIRDADLAALARDPRGSLAAHPRVLDTLRELAEASRVNVALLSTGEVEERGGSFGRLPGVRRPEQPLAVLLGARAVRDLAVDVDALAEQHDVTTVGLRRAPAIIVRLSGGDPLWYQLRALATDLDQEHLASALAVEFATGDTNTGKS</sequence>
<protein>
    <submittedName>
        <fullName evidence="1">Uncharacterized protein</fullName>
    </submittedName>
</protein>